<gene>
    <name evidence="1" type="ORF">EP47_00040</name>
</gene>
<protein>
    <submittedName>
        <fullName evidence="1">Uncharacterized protein</fullName>
    </submittedName>
</protein>
<dbReference type="AlphaFoldDB" id="A0A0A2TA23"/>
<keyword evidence="2" id="KW-1185">Reference proteome</keyword>
<dbReference type="Proteomes" id="UP000054422">
    <property type="component" value="Unassembled WGS sequence"/>
</dbReference>
<sequence length="179" mass="20338">MLTKFLKVVIVNAGIVGTGVIKERFENPELLVTLPFSIMTHAISPSPEVEFACPYRKQLHEMCSDATFFDRMTIIPVNKYLERQKVPLSKEAFIAIKNDIEHSKQMEEPRDPHQQIRDFWQQSRNQREIAQAFHNSGEREGAALHNSLASGFSLKATLAEHALAHNMNAVDENVHGFNI</sequence>
<comment type="caution">
    <text evidence="1">The sequence shown here is derived from an EMBL/GenBank/DDBJ whole genome shotgun (WGS) entry which is preliminary data.</text>
</comment>
<evidence type="ECO:0000313" key="2">
    <source>
        <dbReference type="Proteomes" id="UP000054422"/>
    </source>
</evidence>
<proteinExistence type="predicted"/>
<dbReference type="RefSeq" id="WP_052117505.1">
    <property type="nucleotide sequence ID" value="NZ_JNCF01000002.1"/>
</dbReference>
<dbReference type="STRING" id="1498499.EP47_00040"/>
<dbReference type="OrthoDB" id="5640586at2"/>
<dbReference type="EMBL" id="JNCF01000002">
    <property type="protein sequence ID" value="KGP64278.1"/>
    <property type="molecule type" value="Genomic_DNA"/>
</dbReference>
<reference evidence="1 2" key="1">
    <citation type="submission" date="2014-05" db="EMBL/GenBank/DDBJ databases">
        <authorList>
            <person name="Rizzardi K."/>
            <person name="Winiecka-Krusnell J."/>
            <person name="Ramliden M."/>
            <person name="Alm E."/>
            <person name="Andersson S."/>
            <person name="Byfors S."/>
        </authorList>
    </citation>
    <scope>NUCLEOTIDE SEQUENCE [LARGE SCALE GENOMIC DNA]</scope>
    <source>
        <strain evidence="1 2">LEGN</strain>
    </source>
</reference>
<name>A0A0A2TA23_9GAMM</name>
<organism evidence="1 2">
    <name type="scientific">Legionella norrlandica</name>
    <dbReference type="NCBI Taxonomy" id="1498499"/>
    <lineage>
        <taxon>Bacteria</taxon>
        <taxon>Pseudomonadati</taxon>
        <taxon>Pseudomonadota</taxon>
        <taxon>Gammaproteobacteria</taxon>
        <taxon>Legionellales</taxon>
        <taxon>Legionellaceae</taxon>
        <taxon>Legionella</taxon>
    </lineage>
</organism>
<accession>A0A0A2TA23</accession>
<evidence type="ECO:0000313" key="1">
    <source>
        <dbReference type="EMBL" id="KGP64278.1"/>
    </source>
</evidence>